<keyword evidence="4" id="KW-1185">Reference proteome</keyword>
<feature type="chain" id="PRO_5046788078" evidence="1">
    <location>
        <begin position="24"/>
        <end position="305"/>
    </location>
</feature>
<dbReference type="InterPro" id="IPR029010">
    <property type="entry name" value="ThuA-like"/>
</dbReference>
<proteinExistence type="predicted"/>
<dbReference type="EMBL" id="JBBUKT010000009">
    <property type="protein sequence ID" value="MEK7952999.1"/>
    <property type="molecule type" value="Genomic_DNA"/>
</dbReference>
<dbReference type="Proteomes" id="UP001371305">
    <property type="component" value="Unassembled WGS sequence"/>
</dbReference>
<protein>
    <submittedName>
        <fullName evidence="3">ThuA domain-containing protein</fullName>
    </submittedName>
</protein>
<evidence type="ECO:0000313" key="3">
    <source>
        <dbReference type="EMBL" id="MEK7952999.1"/>
    </source>
</evidence>
<dbReference type="Gene3D" id="3.40.50.880">
    <property type="match status" value="1"/>
</dbReference>
<sequence length="305" mass="33635">MSIFKSIVTASVVSLACSGTVFAAGKHLTVLIVTGQNNHDWVRSTPIIERLLEETDRFDVSVSTSPSKDSPDDAWNDWAPQFKNYDVVLSDYNGKMWPDPVKRDFVSYVSGGGHVVLVHAANNAFGGWSEFEEMTGLLWRGPDGGDRLYLDEKEQLVRQPKGEGPGGGHGAGHPYAITTRDDQNPIFKDLPKVWMHVSDELYHAQRGPAKDVHILATAFSSKESGGTGVHEPMVWWIPYGKGKVITLVPGHLGTNDKYPTTYDCTGFRTVLQRSVEWVATDKVTIPRPKNFPDADKTSVVPEAVK</sequence>
<dbReference type="PROSITE" id="PS51257">
    <property type="entry name" value="PROKAR_LIPOPROTEIN"/>
    <property type="match status" value="1"/>
</dbReference>
<evidence type="ECO:0000313" key="4">
    <source>
        <dbReference type="Proteomes" id="UP001371305"/>
    </source>
</evidence>
<dbReference type="SUPFAM" id="SSF52317">
    <property type="entry name" value="Class I glutamine amidotransferase-like"/>
    <property type="match status" value="1"/>
</dbReference>
<feature type="signal peptide" evidence="1">
    <location>
        <begin position="1"/>
        <end position="23"/>
    </location>
</feature>
<accession>A0ABU9B1A6</accession>
<dbReference type="RefSeq" id="WP_341406758.1">
    <property type="nucleotide sequence ID" value="NZ_JBBUKT010000009.1"/>
</dbReference>
<comment type="caution">
    <text evidence="3">The sequence shown here is derived from an EMBL/GenBank/DDBJ whole genome shotgun (WGS) entry which is preliminary data.</text>
</comment>
<evidence type="ECO:0000256" key="1">
    <source>
        <dbReference type="SAM" id="SignalP"/>
    </source>
</evidence>
<evidence type="ECO:0000259" key="2">
    <source>
        <dbReference type="Pfam" id="PF06283"/>
    </source>
</evidence>
<organism evidence="3 4">
    <name type="scientific">Luteolibacter soli</name>
    <dbReference type="NCBI Taxonomy" id="3135280"/>
    <lineage>
        <taxon>Bacteria</taxon>
        <taxon>Pseudomonadati</taxon>
        <taxon>Verrucomicrobiota</taxon>
        <taxon>Verrucomicrobiia</taxon>
        <taxon>Verrucomicrobiales</taxon>
        <taxon>Verrucomicrobiaceae</taxon>
        <taxon>Luteolibacter</taxon>
    </lineage>
</organism>
<dbReference type="Pfam" id="PF06283">
    <property type="entry name" value="ThuA"/>
    <property type="match status" value="1"/>
</dbReference>
<dbReference type="InterPro" id="IPR029062">
    <property type="entry name" value="Class_I_gatase-like"/>
</dbReference>
<keyword evidence="1" id="KW-0732">Signal</keyword>
<dbReference type="PANTHER" id="PTHR40469:SF2">
    <property type="entry name" value="GALACTOSE-BINDING DOMAIN-LIKE SUPERFAMILY PROTEIN"/>
    <property type="match status" value="1"/>
</dbReference>
<feature type="domain" description="ThuA-like" evidence="2">
    <location>
        <begin position="30"/>
        <end position="278"/>
    </location>
</feature>
<reference evidence="3 4" key="1">
    <citation type="submission" date="2024-04" db="EMBL/GenBank/DDBJ databases">
        <title>Luteolibacter sp. isolated from soil.</title>
        <authorList>
            <person name="An J."/>
        </authorList>
    </citation>
    <scope>NUCLEOTIDE SEQUENCE [LARGE SCALE GENOMIC DNA]</scope>
    <source>
        <strain evidence="3 4">Y139</strain>
    </source>
</reference>
<name>A0ABU9B1A6_9BACT</name>
<dbReference type="PANTHER" id="PTHR40469">
    <property type="entry name" value="SECRETED GLYCOSYL HYDROLASE"/>
    <property type="match status" value="1"/>
</dbReference>
<gene>
    <name evidence="3" type="ORF">WKV53_20970</name>
</gene>